<keyword evidence="2" id="KW-0812">Transmembrane</keyword>
<sequence length="775" mass="81878">MALREETEQAGITLNYPVHHDNMRARARHVICLLVAIVLAIILPSLFGCTMAEASTVQSAKHARNTASASATSASSEASYGTTMTIDSITPVVTSSSGYHLRLTLHNVGTTTNEAGTLTVSTNVFYTFVSRTDIQDWAQGQSRIPMHDQLAQTDVGAIAAHGTATVNVDIDASSPQLAAITNWGPKPVRITYTPGAQADGTHLGGTSLHTFLTRSSDGLKTADTPAMGITIVQPLASKTWQTNTASVTNMLNAESSWLNSRSVVDAISPAGDIAKTERAQSQLLAKHAKLQVLADPSYLQAMAMPAQTTAIMQPGMFDITAYAALDSPDKYTKAGVNTSDWDASASVSAYRSAVGSTTSTRQAIALQGHARWTQRALNIARQAGYSTVIATSGYGSGASGTVHTGKYDVSTDSGDITVLVAQQELTGLARGKATSSEADSETSDAGRLSRFIAQSAFYQMEQPYTSRNLLVCLDAGTSTAFADSLMSALEQSSWLNLTDLNTLMDADAYRSGQSAAEYVPQSSGLGASCRKRLEAALSAFSQDVESLKRFKKTVLSSDVSASLSSTPGSTASETSSSGDEQSLARHDANKIAQTKTTGPSIWISCLSSLQSRMALFALSGDTSLSQRMADDAAGLSSKLFGNITITPTDTVTVVSETAKLPVTVSNAGPYPVRVRVSSLTDSMEIVTNRYADVTVPARGEEQVTFTIRVATSGTTNVHLSLQDQAGKDFSSPQTTTITSSLQISDKTGIAFIIVAVLLGVLGLWRQFNRKKDPDE</sequence>
<dbReference type="EMBL" id="JABAGJ010000006">
    <property type="protein sequence ID" value="NMF02634.1"/>
    <property type="molecule type" value="Genomic_DNA"/>
</dbReference>
<gene>
    <name evidence="3" type="ORF">HF843_05520</name>
</gene>
<evidence type="ECO:0000256" key="2">
    <source>
        <dbReference type="SAM" id="Phobius"/>
    </source>
</evidence>
<accession>A0A848D3N3</accession>
<organism evidence="3 4">
    <name type="scientific">Bifidobacterium boum</name>
    <dbReference type="NCBI Taxonomy" id="78343"/>
    <lineage>
        <taxon>Bacteria</taxon>
        <taxon>Bacillati</taxon>
        <taxon>Actinomycetota</taxon>
        <taxon>Actinomycetes</taxon>
        <taxon>Bifidobacteriales</taxon>
        <taxon>Bifidobacteriaceae</taxon>
        <taxon>Bifidobacterium</taxon>
    </lineage>
</organism>
<keyword evidence="2" id="KW-0472">Membrane</keyword>
<keyword evidence="2" id="KW-1133">Transmembrane helix</keyword>
<evidence type="ECO:0000313" key="3">
    <source>
        <dbReference type="EMBL" id="NMF02634.1"/>
    </source>
</evidence>
<evidence type="ECO:0000256" key="1">
    <source>
        <dbReference type="SAM" id="MobiDB-lite"/>
    </source>
</evidence>
<reference evidence="3 4" key="1">
    <citation type="submission" date="2020-04" db="EMBL/GenBank/DDBJ databases">
        <authorList>
            <person name="Hitch T.C.A."/>
            <person name="Wylensek D."/>
            <person name="Clavel T."/>
        </authorList>
    </citation>
    <scope>NUCLEOTIDE SEQUENCE [LARGE SCALE GENOMIC DNA]</scope>
    <source>
        <strain evidence="3 4">WCA-130-P53-4B</strain>
    </source>
</reference>
<comment type="caution">
    <text evidence="3">The sequence shown here is derived from an EMBL/GenBank/DDBJ whole genome shotgun (WGS) entry which is preliminary data.</text>
</comment>
<dbReference type="RefSeq" id="WP_168973675.1">
    <property type="nucleotide sequence ID" value="NZ_JABAGJ010000006.1"/>
</dbReference>
<dbReference type="Pfam" id="PF19516">
    <property type="entry name" value="DUF6049"/>
    <property type="match status" value="1"/>
</dbReference>
<proteinExistence type="predicted"/>
<feature type="transmembrane region" description="Helical" evidence="2">
    <location>
        <begin position="747"/>
        <end position="764"/>
    </location>
</feature>
<dbReference type="Proteomes" id="UP000583419">
    <property type="component" value="Unassembled WGS sequence"/>
</dbReference>
<dbReference type="AlphaFoldDB" id="A0A848D3N3"/>
<name>A0A848D3N3_9BIFI</name>
<dbReference type="InterPro" id="IPR046112">
    <property type="entry name" value="DUF6049"/>
</dbReference>
<feature type="region of interest" description="Disordered" evidence="1">
    <location>
        <begin position="560"/>
        <end position="584"/>
    </location>
</feature>
<feature type="compositionally biased region" description="Polar residues" evidence="1">
    <location>
        <begin position="566"/>
        <end position="580"/>
    </location>
</feature>
<feature type="transmembrane region" description="Helical" evidence="2">
    <location>
        <begin position="30"/>
        <end position="47"/>
    </location>
</feature>
<protein>
    <submittedName>
        <fullName evidence="3">Uncharacterized protein</fullName>
    </submittedName>
</protein>
<evidence type="ECO:0000313" key="4">
    <source>
        <dbReference type="Proteomes" id="UP000583419"/>
    </source>
</evidence>